<dbReference type="Gene3D" id="1.10.260.40">
    <property type="entry name" value="lambda repressor-like DNA-binding domains"/>
    <property type="match status" value="1"/>
</dbReference>
<comment type="caution">
    <text evidence="3">The sequence shown here is derived from an EMBL/GenBank/DDBJ whole genome shotgun (WGS) entry which is preliminary data.</text>
</comment>
<dbReference type="InterPro" id="IPR001387">
    <property type="entry name" value="Cro/C1-type_HTH"/>
</dbReference>
<dbReference type="Pfam" id="PF01381">
    <property type="entry name" value="HTH_3"/>
    <property type="match status" value="1"/>
</dbReference>
<evidence type="ECO:0000256" key="1">
    <source>
        <dbReference type="SAM" id="MobiDB-lite"/>
    </source>
</evidence>
<dbReference type="CDD" id="cd00093">
    <property type="entry name" value="HTH_XRE"/>
    <property type="match status" value="1"/>
</dbReference>
<feature type="region of interest" description="Disordered" evidence="1">
    <location>
        <begin position="1"/>
        <end position="34"/>
    </location>
</feature>
<protein>
    <submittedName>
        <fullName evidence="3">XRE family transcriptional regulator</fullName>
    </submittedName>
</protein>
<keyword evidence="4" id="KW-1185">Reference proteome</keyword>
<reference evidence="3 4" key="1">
    <citation type="journal article" date="2016" name="J. Microbiol.">
        <title>Dankookia rubra gen. nov., sp. nov., an alphaproteobacterium isolated from sediment of a shallow stream.</title>
        <authorList>
            <person name="Kim W.H."/>
            <person name="Kim D.H."/>
            <person name="Kang K."/>
            <person name="Ahn T.Y."/>
        </authorList>
    </citation>
    <scope>NUCLEOTIDE SEQUENCE [LARGE SCALE GENOMIC DNA]</scope>
    <source>
        <strain evidence="3 4">JCM30602</strain>
    </source>
</reference>
<proteinExistence type="predicted"/>
<dbReference type="PROSITE" id="PS50943">
    <property type="entry name" value="HTH_CROC1"/>
    <property type="match status" value="1"/>
</dbReference>
<dbReference type="AlphaFoldDB" id="A0A4R5QEH1"/>
<organism evidence="3 4">
    <name type="scientific">Dankookia rubra</name>
    <dbReference type="NCBI Taxonomy" id="1442381"/>
    <lineage>
        <taxon>Bacteria</taxon>
        <taxon>Pseudomonadati</taxon>
        <taxon>Pseudomonadota</taxon>
        <taxon>Alphaproteobacteria</taxon>
        <taxon>Acetobacterales</taxon>
        <taxon>Roseomonadaceae</taxon>
        <taxon>Dankookia</taxon>
    </lineage>
</organism>
<dbReference type="GO" id="GO:0003677">
    <property type="term" value="F:DNA binding"/>
    <property type="evidence" value="ECO:0007669"/>
    <property type="project" value="InterPro"/>
</dbReference>
<dbReference type="InterPro" id="IPR010982">
    <property type="entry name" value="Lambda_DNA-bd_dom_sf"/>
</dbReference>
<sequence length="153" mass="15683">MASLTPSRACRESVPPPAAGARPMTLPRQTRAPSAADVAVGGRIRALRCAAGRTQKQLAVHVGATDAQLHRYEAGISRVAAGRLMAIAEALDVRVEDLLTEPAPGAVPATPHAEEFANLARAFAAIADARHRAALVSLANTMAGAAAPAEAQP</sequence>
<dbReference type="EMBL" id="SMSJ01000027">
    <property type="protein sequence ID" value="TDH61069.1"/>
    <property type="molecule type" value="Genomic_DNA"/>
</dbReference>
<evidence type="ECO:0000313" key="3">
    <source>
        <dbReference type="EMBL" id="TDH61069.1"/>
    </source>
</evidence>
<feature type="domain" description="HTH cro/C1-type" evidence="2">
    <location>
        <begin position="44"/>
        <end position="98"/>
    </location>
</feature>
<evidence type="ECO:0000313" key="4">
    <source>
        <dbReference type="Proteomes" id="UP000295096"/>
    </source>
</evidence>
<dbReference type="OrthoDB" id="7275024at2"/>
<evidence type="ECO:0000259" key="2">
    <source>
        <dbReference type="PROSITE" id="PS50943"/>
    </source>
</evidence>
<dbReference type="Proteomes" id="UP000295096">
    <property type="component" value="Unassembled WGS sequence"/>
</dbReference>
<dbReference type="SMART" id="SM00530">
    <property type="entry name" value="HTH_XRE"/>
    <property type="match status" value="1"/>
</dbReference>
<dbReference type="SUPFAM" id="SSF47413">
    <property type="entry name" value="lambda repressor-like DNA-binding domains"/>
    <property type="match status" value="1"/>
</dbReference>
<name>A0A4R5QEH1_9PROT</name>
<gene>
    <name evidence="3" type="ORF">E2C06_19015</name>
</gene>
<accession>A0A4R5QEH1</accession>